<keyword evidence="3" id="KW-1185">Reference proteome</keyword>
<evidence type="ECO:0000313" key="3">
    <source>
        <dbReference type="Proteomes" id="UP000321413"/>
    </source>
</evidence>
<protein>
    <submittedName>
        <fullName evidence="2">Uncharacterized protein</fullName>
    </submittedName>
</protein>
<keyword evidence="1" id="KW-0812">Transmembrane</keyword>
<dbReference type="EMBL" id="VPFD01000046">
    <property type="protein sequence ID" value="TXF96134.1"/>
    <property type="molecule type" value="Genomic_DNA"/>
</dbReference>
<name>A0A5C7FLD6_9BURK</name>
<accession>A0A5C7FLD6</accession>
<proteinExistence type="predicted"/>
<comment type="caution">
    <text evidence="2">The sequence shown here is derived from an EMBL/GenBank/DDBJ whole genome shotgun (WGS) entry which is preliminary data.</text>
</comment>
<keyword evidence="1" id="KW-0472">Membrane</keyword>
<reference evidence="2 3" key="1">
    <citation type="submission" date="2019-08" db="EMBL/GenBank/DDBJ databases">
        <title>Massilia golmudensis sp. nov., isolated from sand in the Qinghai-Tibetan Plateau.</title>
        <authorList>
            <person name="Zhang B."/>
        </authorList>
    </citation>
    <scope>NUCLEOTIDE SEQUENCE [LARGE SCALE GENOMIC DNA]</scope>
    <source>
        <strain evidence="2 3">GEM5</strain>
    </source>
</reference>
<dbReference type="AlphaFoldDB" id="A0A5C7FLD6"/>
<organism evidence="2 3">
    <name type="scientific">Massilia arenae</name>
    <dbReference type="NCBI Taxonomy" id="2603288"/>
    <lineage>
        <taxon>Bacteria</taxon>
        <taxon>Pseudomonadati</taxon>
        <taxon>Pseudomonadota</taxon>
        <taxon>Betaproteobacteria</taxon>
        <taxon>Burkholderiales</taxon>
        <taxon>Oxalobacteraceae</taxon>
        <taxon>Telluria group</taxon>
        <taxon>Massilia</taxon>
    </lineage>
</organism>
<evidence type="ECO:0000256" key="1">
    <source>
        <dbReference type="SAM" id="Phobius"/>
    </source>
</evidence>
<gene>
    <name evidence="2" type="ORF">FVD38_25620</name>
</gene>
<evidence type="ECO:0000313" key="2">
    <source>
        <dbReference type="EMBL" id="TXF96134.1"/>
    </source>
</evidence>
<dbReference type="Proteomes" id="UP000321413">
    <property type="component" value="Unassembled WGS sequence"/>
</dbReference>
<sequence>MLVLFDWRALLVVFVFLVSLAMSSVKTFAFLSGATPPASAYVVAVLFAVLLYFVFSLARMAIKAFLKR</sequence>
<feature type="transmembrane region" description="Helical" evidence="1">
    <location>
        <begin position="39"/>
        <end position="62"/>
    </location>
</feature>
<keyword evidence="1" id="KW-1133">Transmembrane helix</keyword>